<gene>
    <name evidence="4" type="ORF">CORT_0A00630</name>
</gene>
<sequence>MGIPELWDVLRPGFDKRISLEELVDQYIKKLGRPPRVAIDAYMFIFHSDHSSISTDDKTRVLIQNFMSKILALIGLNISVIVVFDGVSKPDKTRTGKALDYEEELEKFQHMVYFSEPNEFVEQLKDSLKVNKIEYLQAAGEAEAQCAYIQKLGIVDFVITNDVDSLIFGATQVLRNYSRFVEDIGHSPSKKSATLKQRYYVTPVNMKRIEEITGLNRARLVFLASLRGGDYSSGVKRMGITNAKNLALSGTLFGKFYNRSLTKQELKEAKSVDSVPTEPPPDFAEELEVCFVKKDVISIHPWNARKDKQTRELLFSRLLKSLNESLHISNRDIFGRGVTITEKFVFDEYYVLLYFFPFVQTNLPVFLPWTLSSGELEINFQILLGTTYKEELSRSSEVVNVEFDEDTPLIVSSTDHLFIPKTYSWQIKYIIFKLASHTSLVKITNEKIEDGIEKVMFKYDEREVRNIYPMSVEARRAIGSPEKLKMDDDTINYIWIPTSLAKMYCPQLLDEYEQRKKEKLHSKKSKISPQRTTLDMLEHSPTKRFRNGFDLSQPIPFEMKPSISPPKRSPSKGKVKKPSPKKPPTEIDCQRKLDYFFQAKKDIGNNPFLDSRWSTE</sequence>
<dbReference type="EMBL" id="HE681719">
    <property type="protein sequence ID" value="CCG20454.1"/>
    <property type="molecule type" value="Genomic_DNA"/>
</dbReference>
<dbReference type="GO" id="GO:0017108">
    <property type="term" value="F:5'-flap endonuclease activity"/>
    <property type="evidence" value="ECO:0007669"/>
    <property type="project" value="TreeGrafter"/>
</dbReference>
<keyword evidence="5" id="KW-1185">Reference proteome</keyword>
<dbReference type="Gene3D" id="3.40.50.1010">
    <property type="entry name" value="5'-nuclease"/>
    <property type="match status" value="1"/>
</dbReference>
<accession>H8WVI1</accession>
<dbReference type="Proteomes" id="UP000005018">
    <property type="component" value="Chromosome 1"/>
</dbReference>
<dbReference type="SMART" id="SM00485">
    <property type="entry name" value="XPGN"/>
    <property type="match status" value="1"/>
</dbReference>
<dbReference type="InterPro" id="IPR006085">
    <property type="entry name" value="XPG_DNA_repair_N"/>
</dbReference>
<protein>
    <submittedName>
        <fullName evidence="4">Yen1 protein</fullName>
    </submittedName>
</protein>
<dbReference type="GO" id="GO:0005737">
    <property type="term" value="C:cytoplasm"/>
    <property type="evidence" value="ECO:0007669"/>
    <property type="project" value="TreeGrafter"/>
</dbReference>
<dbReference type="HOGENOM" id="CLU_015323_0_0_1"/>
<dbReference type="CDD" id="cd09870">
    <property type="entry name" value="PIN_YEN1"/>
    <property type="match status" value="1"/>
</dbReference>
<dbReference type="RefSeq" id="XP_003865895.1">
    <property type="nucleotide sequence ID" value="XM_003865847.1"/>
</dbReference>
<name>H8WVI1_CANO9</name>
<dbReference type="PANTHER" id="PTHR11081:SF72">
    <property type="entry name" value="HOLLIDAY JUNCTION RESOLVASE YEN1"/>
    <property type="match status" value="1"/>
</dbReference>
<feature type="domain" description="XPG N-terminal" evidence="3">
    <location>
        <begin position="1"/>
        <end position="111"/>
    </location>
</feature>
<dbReference type="GeneID" id="14536867"/>
<dbReference type="Pfam" id="PF00867">
    <property type="entry name" value="XPG_I"/>
    <property type="match status" value="1"/>
</dbReference>
<dbReference type="eggNOG" id="KOG2520">
    <property type="taxonomic scope" value="Eukaryota"/>
</dbReference>
<feature type="domain" description="XPG-I" evidence="2">
    <location>
        <begin position="129"/>
        <end position="211"/>
    </location>
</feature>
<feature type="compositionally biased region" description="Basic residues" evidence="1">
    <location>
        <begin position="517"/>
        <end position="526"/>
    </location>
</feature>
<proteinExistence type="predicted"/>
<dbReference type="PRINTS" id="PR00853">
    <property type="entry name" value="XPGRADSUPER"/>
</dbReference>
<feature type="compositionally biased region" description="Basic residues" evidence="1">
    <location>
        <begin position="569"/>
        <end position="580"/>
    </location>
</feature>
<organism evidence="4 5">
    <name type="scientific">Candida orthopsilosis (strain 90-125)</name>
    <name type="common">Yeast</name>
    <dbReference type="NCBI Taxonomy" id="1136231"/>
    <lineage>
        <taxon>Eukaryota</taxon>
        <taxon>Fungi</taxon>
        <taxon>Dikarya</taxon>
        <taxon>Ascomycota</taxon>
        <taxon>Saccharomycotina</taxon>
        <taxon>Pichiomycetes</taxon>
        <taxon>Debaryomycetaceae</taxon>
        <taxon>Candida/Lodderomyces clade</taxon>
        <taxon>Candida</taxon>
    </lineage>
</organism>
<reference evidence="4 5" key="1">
    <citation type="journal article" date="2012" name="PLoS ONE">
        <title>Sequence and analysis of the genome of the pathogenic yeast Candida orthopsilosis.</title>
        <authorList>
            <person name="Riccombeni A."/>
            <person name="Vidanes G."/>
            <person name="Proux-Wera E."/>
            <person name="Wolfe K.H."/>
            <person name="Butler G."/>
        </authorList>
    </citation>
    <scope>NUCLEOTIDE SEQUENCE [LARGE SCALE GENOMIC DNA]</scope>
    <source>
        <strain evidence="4 5">Co 90-125</strain>
    </source>
</reference>
<dbReference type="KEGG" id="cot:CORT_0A00630"/>
<evidence type="ECO:0000256" key="1">
    <source>
        <dbReference type="SAM" id="MobiDB-lite"/>
    </source>
</evidence>
<evidence type="ECO:0000313" key="4">
    <source>
        <dbReference type="EMBL" id="CCG20454.1"/>
    </source>
</evidence>
<dbReference type="InterPro" id="IPR029060">
    <property type="entry name" value="PIN-like_dom_sf"/>
</dbReference>
<dbReference type="SMART" id="SM00484">
    <property type="entry name" value="XPGI"/>
    <property type="match status" value="1"/>
</dbReference>
<dbReference type="InterPro" id="IPR006086">
    <property type="entry name" value="XPG-I_dom"/>
</dbReference>
<dbReference type="OrthoDB" id="2959108at2759"/>
<evidence type="ECO:0000313" key="5">
    <source>
        <dbReference type="Proteomes" id="UP000005018"/>
    </source>
</evidence>
<dbReference type="SUPFAM" id="SSF88723">
    <property type="entry name" value="PIN domain-like"/>
    <property type="match status" value="1"/>
</dbReference>
<evidence type="ECO:0000259" key="3">
    <source>
        <dbReference type="SMART" id="SM00485"/>
    </source>
</evidence>
<evidence type="ECO:0000259" key="2">
    <source>
        <dbReference type="SMART" id="SM00484"/>
    </source>
</evidence>
<feature type="region of interest" description="Disordered" evidence="1">
    <location>
        <begin position="516"/>
        <end position="588"/>
    </location>
</feature>
<dbReference type="PANTHER" id="PTHR11081">
    <property type="entry name" value="FLAP ENDONUCLEASE FAMILY MEMBER"/>
    <property type="match status" value="1"/>
</dbReference>
<dbReference type="InterPro" id="IPR006084">
    <property type="entry name" value="XPG/Rad2"/>
</dbReference>
<dbReference type="GO" id="GO:0006974">
    <property type="term" value="P:DNA damage response"/>
    <property type="evidence" value="ECO:0007669"/>
    <property type="project" value="UniProtKB-ARBA"/>
</dbReference>
<dbReference type="GO" id="GO:0005634">
    <property type="term" value="C:nucleus"/>
    <property type="evidence" value="ECO:0007669"/>
    <property type="project" value="TreeGrafter"/>
</dbReference>
<dbReference type="AlphaFoldDB" id="H8WVI1"/>
<dbReference type="GO" id="GO:0008409">
    <property type="term" value="F:5'-3' exonuclease activity"/>
    <property type="evidence" value="ECO:0007669"/>
    <property type="project" value="TreeGrafter"/>
</dbReference>